<protein>
    <submittedName>
        <fullName evidence="2">Membrane protein</fullName>
    </submittedName>
</protein>
<gene>
    <name evidence="2" type="ORF">TU94_15025</name>
</gene>
<dbReference type="EMBL" id="CP010849">
    <property type="protein sequence ID" value="AJP05710.1"/>
    <property type="molecule type" value="Genomic_DNA"/>
</dbReference>
<evidence type="ECO:0000256" key="1">
    <source>
        <dbReference type="SAM" id="MobiDB-lite"/>
    </source>
</evidence>
<proteinExistence type="predicted"/>
<dbReference type="HOGENOM" id="CLU_099460_0_0_11"/>
<evidence type="ECO:0000313" key="2">
    <source>
        <dbReference type="EMBL" id="AJP05710.1"/>
    </source>
</evidence>
<sequence length="161" mass="15093">MAAGLAGVLALTACSDDGGSGKSGHPTASGDRSSAGSGASATADAGGGTGGPPPAASARLEGSWLTTAGGRAVALVVTGRKAAAFTTGGSVCSGTAGGAAGREVIRLTCSDGNKDRSYGTVDSVAGTTLKVTWEGGAGPETYTKAEGGRFPSGLPTSGLGS</sequence>
<feature type="compositionally biased region" description="Low complexity" evidence="1">
    <location>
        <begin position="27"/>
        <end position="44"/>
    </location>
</feature>
<reference evidence="2 3" key="1">
    <citation type="submission" date="2015-02" db="EMBL/GenBank/DDBJ databases">
        <title>Genome sequence of thermotolerant Streptomyces cyaneogriseus subsp. Noncyanogenus NMWT1, the producer of nematocidal antibiotics nemadectin.</title>
        <authorList>
            <person name="Wang H."/>
            <person name="Li C."/>
            <person name="Xiang W."/>
            <person name="Wang X."/>
        </authorList>
    </citation>
    <scope>NUCLEOTIDE SEQUENCE [LARGE SCALE GENOMIC DNA]</scope>
    <source>
        <strain evidence="2 3">NMWT 1</strain>
    </source>
</reference>
<dbReference type="KEGG" id="scw:TU94_15025"/>
<dbReference type="STRING" id="477245.TU94_15025"/>
<evidence type="ECO:0000313" key="3">
    <source>
        <dbReference type="Proteomes" id="UP000032234"/>
    </source>
</evidence>
<feature type="region of interest" description="Disordered" evidence="1">
    <location>
        <begin position="136"/>
        <end position="161"/>
    </location>
</feature>
<dbReference type="PATRIC" id="fig|477245.3.peg.3186"/>
<dbReference type="Proteomes" id="UP000032234">
    <property type="component" value="Chromosome"/>
</dbReference>
<keyword evidence="3" id="KW-1185">Reference proteome</keyword>
<feature type="region of interest" description="Disordered" evidence="1">
    <location>
        <begin position="17"/>
        <end position="62"/>
    </location>
</feature>
<name>A0A0C5GA01_9ACTN</name>
<organism evidence="2 3">
    <name type="scientific">Streptomyces cyaneogriseus subsp. noncyanogenus</name>
    <dbReference type="NCBI Taxonomy" id="477245"/>
    <lineage>
        <taxon>Bacteria</taxon>
        <taxon>Bacillati</taxon>
        <taxon>Actinomycetota</taxon>
        <taxon>Actinomycetes</taxon>
        <taxon>Kitasatosporales</taxon>
        <taxon>Streptomycetaceae</taxon>
        <taxon>Streptomyces</taxon>
    </lineage>
</organism>
<dbReference type="AlphaFoldDB" id="A0A0C5GA01"/>
<accession>A0A0C5GA01</accession>